<comment type="caution">
    <text evidence="4">The sequence shown here is derived from an EMBL/GenBank/DDBJ whole genome shotgun (WGS) entry which is preliminary data.</text>
</comment>
<keyword evidence="2" id="KW-0732">Signal</keyword>
<dbReference type="Pfam" id="PF00395">
    <property type="entry name" value="SLH"/>
    <property type="match status" value="2"/>
</dbReference>
<dbReference type="PANTHER" id="PTHR43308">
    <property type="entry name" value="OUTER MEMBRANE PROTEIN ALPHA-RELATED"/>
    <property type="match status" value="1"/>
</dbReference>
<evidence type="ECO:0000256" key="2">
    <source>
        <dbReference type="SAM" id="SignalP"/>
    </source>
</evidence>
<name>A0ABS2NQ73_9FIRM</name>
<dbReference type="RefSeq" id="WP_204401866.1">
    <property type="nucleotide sequence ID" value="NZ_JAFBEE010000009.1"/>
</dbReference>
<gene>
    <name evidence="4" type="ORF">JOC73_001626</name>
</gene>
<sequence length="405" mass="46177">MKKIRFIVVLILAFSTMIASAQTTTGYRMENILNQLNRTTSSNIKAALSKFTDMTNHWSKDSVGKLTYLEVIGGYSDGTFKPNQNIKVDEFIKLTVTAMGYKPEAGDKYWATPYIQIAKDEKLIGEKEFSDYKRPITRQEMAKIIVGALMTKEEAPSSHELALIRSGIRDYLEVSDTHKDSVLIAYRMGLIGGYPDRTFKPTNKSTRGEASAIIVRFLDPNMRKPAEPDMENVIILPDYHKNTHVLTPHGNQETFDMTKAMLEALEKSKGFGSRMFGPESRNVGMGLYENEAAFKYNSEHIFANKMQMALGTKTALLEGYIGSVVVYDVDAVKELHYGVLEDLFKFCFEKDYEKAMGELEKVFIAEKSSPKYFRNFTFNNRHVRFEKYENDSGFQFFISTKGYRP</sequence>
<proteinExistence type="predicted"/>
<organism evidence="4 5">
    <name type="scientific">Alkaliphilus hydrothermalis</name>
    <dbReference type="NCBI Taxonomy" id="1482730"/>
    <lineage>
        <taxon>Bacteria</taxon>
        <taxon>Bacillati</taxon>
        <taxon>Bacillota</taxon>
        <taxon>Clostridia</taxon>
        <taxon>Peptostreptococcales</taxon>
        <taxon>Natronincolaceae</taxon>
        <taxon>Alkaliphilus</taxon>
    </lineage>
</organism>
<keyword evidence="1" id="KW-0677">Repeat</keyword>
<dbReference type="InterPro" id="IPR051465">
    <property type="entry name" value="Cell_Envelope_Struct_Comp"/>
</dbReference>
<reference evidence="4 5" key="1">
    <citation type="submission" date="2021-01" db="EMBL/GenBank/DDBJ databases">
        <title>Genomic Encyclopedia of Type Strains, Phase IV (KMG-IV): sequencing the most valuable type-strain genomes for metagenomic binning, comparative biology and taxonomic classification.</title>
        <authorList>
            <person name="Goeker M."/>
        </authorList>
    </citation>
    <scope>NUCLEOTIDE SEQUENCE [LARGE SCALE GENOMIC DNA]</scope>
    <source>
        <strain evidence="4 5">DSM 25890</strain>
    </source>
</reference>
<evidence type="ECO:0000313" key="4">
    <source>
        <dbReference type="EMBL" id="MBM7615064.1"/>
    </source>
</evidence>
<evidence type="ECO:0000259" key="3">
    <source>
        <dbReference type="PROSITE" id="PS51272"/>
    </source>
</evidence>
<feature type="chain" id="PRO_5047289914" description="SLH domain-containing protein" evidence="2">
    <location>
        <begin position="22"/>
        <end position="405"/>
    </location>
</feature>
<keyword evidence="5" id="KW-1185">Reference proteome</keyword>
<evidence type="ECO:0000256" key="1">
    <source>
        <dbReference type="ARBA" id="ARBA00022737"/>
    </source>
</evidence>
<accession>A0ABS2NQ73</accession>
<protein>
    <recommendedName>
        <fullName evidence="3">SLH domain-containing protein</fullName>
    </recommendedName>
</protein>
<feature type="domain" description="SLH" evidence="3">
    <location>
        <begin position="165"/>
        <end position="228"/>
    </location>
</feature>
<dbReference type="InterPro" id="IPR001119">
    <property type="entry name" value="SLH_dom"/>
</dbReference>
<feature type="domain" description="SLH" evidence="3">
    <location>
        <begin position="46"/>
        <end position="109"/>
    </location>
</feature>
<dbReference type="PROSITE" id="PS51272">
    <property type="entry name" value="SLH"/>
    <property type="match status" value="2"/>
</dbReference>
<evidence type="ECO:0000313" key="5">
    <source>
        <dbReference type="Proteomes" id="UP001314796"/>
    </source>
</evidence>
<dbReference type="EMBL" id="JAFBEE010000009">
    <property type="protein sequence ID" value="MBM7615064.1"/>
    <property type="molecule type" value="Genomic_DNA"/>
</dbReference>
<dbReference type="Proteomes" id="UP001314796">
    <property type="component" value="Unassembled WGS sequence"/>
</dbReference>
<dbReference type="PANTHER" id="PTHR43308:SF1">
    <property type="entry name" value="OUTER MEMBRANE PROTEIN ALPHA"/>
    <property type="match status" value="1"/>
</dbReference>
<feature type="signal peptide" evidence="2">
    <location>
        <begin position="1"/>
        <end position="21"/>
    </location>
</feature>